<proteinExistence type="predicted"/>
<sequence length="672" mass="69847">MKSLFLFACCLFSAGIVSAQTIVGTTPTNKNVILEELTGKTCGYCPDGHRRAKQLYDANPGRIVLLNIHTGGYAAGTPNYRTAWGDYVGGLFNVTGYPTGAVNRTDFGSGVMHSRGDWAANAGTVMGQASPANVGGAGTIDLGSRVLTVDVEAYYTAAGTGTSNKFHAIVTQDNIPGPQSGASGNPSAILPNGDYNHQHMVRHNLTPNAGDDITTLTATSLYTNQYTHTFPADINNITVNMEDLKVAVYVTEGASTGAVVTGAEANMTIQMPPNAHDVATSAGAFGSADYCANGTAWTPSFTAENRTANTITSIEAQYTVNGGAAVPVTMSGLSLANGQSTAVTFPAVALPAGSNDIVYSIVTLNGTDPDLLSSNNNGLEGTVAALTAAPTATTLTEDFQNANLPSGTFQYSQTLAGAIFENPDNLPEGRFGVFGENSSSIDVSNCIRAGFGFGDWNNASGAVVFDNIDLTNNAAPGLSFDYAHALFNAGSGDGALEIFISTDCGANWTSVWARSGTALATGAPISTGSFYPAPNTSDWAIANIDLTAYANQSSVAVKFAFSKGTSANHLYIDNINFDVLSSVTAIESVAALAIMPNPVRDIMNVEFSLEEADDLTIAIHNALGQQVQHVATENFVGANTISVNTSNLSAGVYFLNITSSKGIKTERFVVEK</sequence>
<organism evidence="3 4">
    <name type="scientific">Aureispira anguillae</name>
    <dbReference type="NCBI Taxonomy" id="2864201"/>
    <lineage>
        <taxon>Bacteria</taxon>
        <taxon>Pseudomonadati</taxon>
        <taxon>Bacteroidota</taxon>
        <taxon>Saprospiria</taxon>
        <taxon>Saprospirales</taxon>
        <taxon>Saprospiraceae</taxon>
        <taxon>Aureispira</taxon>
    </lineage>
</organism>
<dbReference type="AlphaFoldDB" id="A0A915YIM2"/>
<feature type="domain" description="Secretion system C-terminal sorting" evidence="2">
    <location>
        <begin position="594"/>
        <end position="670"/>
    </location>
</feature>
<feature type="chain" id="PRO_5037505087" evidence="1">
    <location>
        <begin position="20"/>
        <end position="672"/>
    </location>
</feature>
<keyword evidence="4" id="KW-1185">Reference proteome</keyword>
<dbReference type="EMBL" id="AP026867">
    <property type="protein sequence ID" value="BDS13888.1"/>
    <property type="molecule type" value="Genomic_DNA"/>
</dbReference>
<protein>
    <submittedName>
        <fullName evidence="3">Omp28-related outer membrane protein</fullName>
    </submittedName>
</protein>
<dbReference type="Gene3D" id="2.60.120.260">
    <property type="entry name" value="Galactose-binding domain-like"/>
    <property type="match status" value="1"/>
</dbReference>
<evidence type="ECO:0000256" key="1">
    <source>
        <dbReference type="SAM" id="SignalP"/>
    </source>
</evidence>
<dbReference type="Gene3D" id="2.60.40.10">
    <property type="entry name" value="Immunoglobulins"/>
    <property type="match status" value="1"/>
</dbReference>
<dbReference type="InterPro" id="IPR021615">
    <property type="entry name" value="Omp28"/>
</dbReference>
<dbReference type="NCBIfam" id="TIGR04183">
    <property type="entry name" value="Por_Secre_tail"/>
    <property type="match status" value="1"/>
</dbReference>
<evidence type="ECO:0000313" key="3">
    <source>
        <dbReference type="EMBL" id="BDS13888.1"/>
    </source>
</evidence>
<keyword evidence="1" id="KW-0732">Signal</keyword>
<evidence type="ECO:0000259" key="2">
    <source>
        <dbReference type="Pfam" id="PF18962"/>
    </source>
</evidence>
<name>A0A915YIM2_9BACT</name>
<dbReference type="RefSeq" id="WP_264789137.1">
    <property type="nucleotide sequence ID" value="NZ_AP026867.1"/>
</dbReference>
<reference evidence="3" key="1">
    <citation type="submission" date="2022-09" db="EMBL/GenBank/DDBJ databases">
        <title>Aureispira anguillicida sp. nov., isolated from Leptocephalus of Japanese eel Anguilla japonica.</title>
        <authorList>
            <person name="Yuasa K."/>
            <person name="Mekata T."/>
            <person name="Ikunari K."/>
        </authorList>
    </citation>
    <scope>NUCLEOTIDE SEQUENCE</scope>
    <source>
        <strain evidence="3">EL160426</strain>
    </source>
</reference>
<dbReference type="InterPro" id="IPR013783">
    <property type="entry name" value="Ig-like_fold"/>
</dbReference>
<dbReference type="Pfam" id="PF18962">
    <property type="entry name" value="Por_Secre_tail"/>
    <property type="match status" value="1"/>
</dbReference>
<dbReference type="InterPro" id="IPR026444">
    <property type="entry name" value="Secre_tail"/>
</dbReference>
<feature type="signal peptide" evidence="1">
    <location>
        <begin position="1"/>
        <end position="19"/>
    </location>
</feature>
<dbReference type="Proteomes" id="UP001060919">
    <property type="component" value="Chromosome"/>
</dbReference>
<evidence type="ECO:0000313" key="4">
    <source>
        <dbReference type="Proteomes" id="UP001060919"/>
    </source>
</evidence>
<gene>
    <name evidence="3" type="ORF">AsAng_0046510</name>
</gene>
<dbReference type="Pfam" id="PF11551">
    <property type="entry name" value="Omp28"/>
    <property type="match status" value="1"/>
</dbReference>
<accession>A0A915YIM2</accession>
<dbReference type="KEGG" id="aup:AsAng_0046510"/>